<dbReference type="InterPro" id="IPR001706">
    <property type="entry name" value="Ribosomal_bL35"/>
</dbReference>
<dbReference type="GO" id="GO:0006412">
    <property type="term" value="P:translation"/>
    <property type="evidence" value="ECO:0007669"/>
    <property type="project" value="InterPro"/>
</dbReference>
<evidence type="ECO:0000313" key="2">
    <source>
        <dbReference type="Proteomes" id="UP000593575"/>
    </source>
</evidence>
<dbReference type="Gene3D" id="4.10.410.60">
    <property type="match status" value="1"/>
</dbReference>
<comment type="caution">
    <text evidence="1">The sequence shown here is derived from an EMBL/GenBank/DDBJ whole genome shotgun (WGS) entry which is preliminary data.</text>
</comment>
<dbReference type="PANTHER" id="PTHR33343:SF1">
    <property type="entry name" value="LARGE RIBOSOMAL SUBUNIT PROTEIN BL35M"/>
    <property type="match status" value="1"/>
</dbReference>
<keyword evidence="2" id="KW-1185">Reference proteome</keyword>
<feature type="non-terminal residue" evidence="1">
    <location>
        <position position="108"/>
    </location>
</feature>
<dbReference type="GO" id="GO:0003735">
    <property type="term" value="F:structural constituent of ribosome"/>
    <property type="evidence" value="ECO:0007669"/>
    <property type="project" value="InterPro"/>
</dbReference>
<reference evidence="1 2" key="1">
    <citation type="journal article" date="2019" name="Genome Biol. Evol.">
        <title>Insights into the evolution of the New World diploid cottons (Gossypium, subgenus Houzingenia) based on genome sequencing.</title>
        <authorList>
            <person name="Grover C.E."/>
            <person name="Arick M.A. 2nd"/>
            <person name="Thrash A."/>
            <person name="Conover J.L."/>
            <person name="Sanders W.S."/>
            <person name="Peterson D.G."/>
            <person name="Frelichowski J.E."/>
            <person name="Scheffler J.A."/>
            <person name="Scheffler B.E."/>
            <person name="Wendel J.F."/>
        </authorList>
    </citation>
    <scope>NUCLEOTIDE SEQUENCE [LARGE SCALE GENOMIC DNA]</scope>
    <source>
        <strain evidence="1">6</strain>
        <tissue evidence="1">Leaf</tissue>
    </source>
</reference>
<evidence type="ECO:0000313" key="1">
    <source>
        <dbReference type="EMBL" id="MBA0844750.1"/>
    </source>
</evidence>
<sequence>MTLNLSFSYSHPLSSTPLFRGSIKLLQFNKFSRALKLSSTQSISGFPSFTSHKLCTSTTAPQRLQSLNVFATKGYKMKTHKASTKRFRVTGRRKIVRRRAGKLRRTPS</sequence>
<accession>A0A7J9KEA0</accession>
<dbReference type="EMBL" id="JABFAE010363406">
    <property type="protein sequence ID" value="MBA0844750.1"/>
    <property type="molecule type" value="Genomic_DNA"/>
</dbReference>
<name>A0A7J9KEA0_9ROSI</name>
<dbReference type="PRINTS" id="PR00064">
    <property type="entry name" value="RIBOSOMALL35"/>
</dbReference>
<dbReference type="GO" id="GO:0015934">
    <property type="term" value="C:large ribosomal subunit"/>
    <property type="evidence" value="ECO:0007669"/>
    <property type="project" value="TreeGrafter"/>
</dbReference>
<gene>
    <name evidence="1" type="ORF">Goarm_022690</name>
</gene>
<dbReference type="AlphaFoldDB" id="A0A7J9KEA0"/>
<evidence type="ECO:0008006" key="3">
    <source>
        <dbReference type="Google" id="ProtNLM"/>
    </source>
</evidence>
<proteinExistence type="predicted"/>
<dbReference type="InterPro" id="IPR037229">
    <property type="entry name" value="Ribosomal_bL35_sf"/>
</dbReference>
<organism evidence="1 2">
    <name type="scientific">Gossypium armourianum</name>
    <dbReference type="NCBI Taxonomy" id="34283"/>
    <lineage>
        <taxon>Eukaryota</taxon>
        <taxon>Viridiplantae</taxon>
        <taxon>Streptophyta</taxon>
        <taxon>Embryophyta</taxon>
        <taxon>Tracheophyta</taxon>
        <taxon>Spermatophyta</taxon>
        <taxon>Magnoliopsida</taxon>
        <taxon>eudicotyledons</taxon>
        <taxon>Gunneridae</taxon>
        <taxon>Pentapetalae</taxon>
        <taxon>rosids</taxon>
        <taxon>malvids</taxon>
        <taxon>Malvales</taxon>
        <taxon>Malvaceae</taxon>
        <taxon>Malvoideae</taxon>
        <taxon>Gossypium</taxon>
    </lineage>
</organism>
<dbReference type="Proteomes" id="UP000593575">
    <property type="component" value="Unassembled WGS sequence"/>
</dbReference>
<dbReference type="SUPFAM" id="SSF143034">
    <property type="entry name" value="L35p-like"/>
    <property type="match status" value="1"/>
</dbReference>
<protein>
    <recommendedName>
        <fullName evidence="3">50S ribosomal protein L35</fullName>
    </recommendedName>
</protein>
<dbReference type="PANTHER" id="PTHR33343">
    <property type="entry name" value="54S RIBOSOMAL PROTEIN BL35M"/>
    <property type="match status" value="1"/>
</dbReference>